<organism evidence="1 2">
    <name type="scientific">Thiothrix winogradskyi</name>
    <dbReference type="NCBI Taxonomy" id="96472"/>
    <lineage>
        <taxon>Bacteria</taxon>
        <taxon>Pseudomonadati</taxon>
        <taxon>Pseudomonadota</taxon>
        <taxon>Gammaproteobacteria</taxon>
        <taxon>Thiotrichales</taxon>
        <taxon>Thiotrichaceae</taxon>
        <taxon>Thiothrix</taxon>
    </lineage>
</organism>
<dbReference type="Proteomes" id="UP001054801">
    <property type="component" value="Chromosome"/>
</dbReference>
<proteinExistence type="predicted"/>
<evidence type="ECO:0000313" key="2">
    <source>
        <dbReference type="Proteomes" id="UP001054801"/>
    </source>
</evidence>
<evidence type="ECO:0000313" key="1">
    <source>
        <dbReference type="EMBL" id="UJS22953.1"/>
    </source>
</evidence>
<gene>
    <name evidence="1" type="ORF">L2Y54_13490</name>
</gene>
<protein>
    <submittedName>
        <fullName evidence="1">Uncharacterized protein</fullName>
    </submittedName>
</protein>
<sequence length="438" mass="50339">MKNQNNSNHISTLQDIITSDAIFDYARASIEMSDYLRTLFMEGYDSIVIPSRGALPIYNLAQTAWDLANKQHNSLEDRIKGKFDALNSPINRELILPFSADPVDESQTSLSIRRFWTNVLSAIVRRDTKSPHLVFYRFLIEKVAKLSWAHVMPRTLPSEKFIFIDTVISGRAISEIETSFKMEGLNKCYFLLIVDQDGNKLSGKSKAMIEKLKAEDRCSIITVGNLFTEDRGPSVSGLWSTVYPEIMSSIKDRYDWSSNCYGAGSFYWKVSSSLGLNTYFKRKDSDYNLPFTITYSTLSTAYYAAIHHILEKEEILRGKSSLLNQLINDQNNSQDIRQKMTLKKEAKTADTIDFLLLSYFDRISEFSSSPLDKETTRMLSMPRMIELWPESEVSVSSSHLVRVMLGNDSIKKLIESFENNYLNKMDVFSDHSWWFRNI</sequence>
<accession>A0ABY3SUW7</accession>
<dbReference type="RefSeq" id="WP_236496751.1">
    <property type="nucleotide sequence ID" value="NZ_CP091244.1"/>
</dbReference>
<keyword evidence="2" id="KW-1185">Reference proteome</keyword>
<name>A0ABY3SUW7_9GAMM</name>
<dbReference type="EMBL" id="CP091244">
    <property type="protein sequence ID" value="UJS22953.1"/>
    <property type="molecule type" value="Genomic_DNA"/>
</dbReference>
<reference evidence="1" key="1">
    <citation type="journal article" date="2022" name="Microorganisms">
        <title>Two New Species of Filamentous Sulfur Bacteria of the Genus Thiothrix, Thiothrix winogradskyi sp. nov. and 'Candidatus Thiothrix sulfatifontis' sp. nov.</title>
        <authorList>
            <person name="Ravin N.V."/>
            <person name="Rossetti S."/>
            <person name="Beletsky A.V."/>
            <person name="Kadnikov V.V."/>
            <person name="Rudenko T.S."/>
            <person name="Smolyakov D.D."/>
            <person name="Moskvitina M.I."/>
            <person name="Gureeva M.V."/>
            <person name="Mardanov A.V."/>
            <person name="Grabovich M.Y."/>
        </authorList>
    </citation>
    <scope>NUCLEOTIDE SEQUENCE</scope>
    <source>
        <strain evidence="1">CT3</strain>
    </source>
</reference>